<feature type="region of interest" description="Disordered" evidence="2">
    <location>
        <begin position="395"/>
        <end position="423"/>
    </location>
</feature>
<evidence type="ECO:0000313" key="5">
    <source>
        <dbReference type="Proteomes" id="UP001187531"/>
    </source>
</evidence>
<keyword evidence="1" id="KW-0863">Zinc-finger</keyword>
<dbReference type="AlphaFoldDB" id="A0AA88H3M4"/>
<keyword evidence="1" id="KW-0862">Zinc</keyword>
<dbReference type="GO" id="GO:0003676">
    <property type="term" value="F:nucleic acid binding"/>
    <property type="evidence" value="ECO:0007669"/>
    <property type="project" value="InterPro"/>
</dbReference>
<evidence type="ECO:0000256" key="1">
    <source>
        <dbReference type="PROSITE-ProRule" id="PRU00047"/>
    </source>
</evidence>
<dbReference type="PROSITE" id="PS50158">
    <property type="entry name" value="ZF_CCHC"/>
    <property type="match status" value="1"/>
</dbReference>
<comment type="caution">
    <text evidence="4">The sequence shown here is derived from an EMBL/GenBank/DDBJ whole genome shotgun (WGS) entry which is preliminary data.</text>
</comment>
<accession>A0AA88H3M4</accession>
<evidence type="ECO:0000256" key="2">
    <source>
        <dbReference type="SAM" id="MobiDB-lite"/>
    </source>
</evidence>
<keyword evidence="5" id="KW-1185">Reference proteome</keyword>
<feature type="region of interest" description="Disordered" evidence="2">
    <location>
        <begin position="1"/>
        <end position="80"/>
    </location>
</feature>
<sequence length="637" mass="71761">MSKLDVSGPLLEGGQPWGDVHTSDDDEASHDDSTATILAVEDVSPCTSSQSDSNDDFQLVESRKRKKISNTPPEITPKPEGLRINLKQATRSPLPKPLVHFTPINKSEMFTTKEILKIRRHLYKILKCNFIANITRDGVLDVLLLDGKDTKKALEISCINNIYVTASLKSTLQTGQQQKIVIYNVPPEIPLAELKEGLMNSKGEEIPVLEAFRLGRPNEAGLVLSKSVLFILPLSTMVEKIFLFGQPKPFRLYQEKPIQCTKCMKLGHVSKNCKSTKTQCNICLEEHSHQSCSSKPKCANCKGDHNSFDKRPCPKYLERHQVLKIARKENLPVGIVAKSYSSILKENIPTLKERTKTIPWKWAPSIISTPQQRSSTSSIASPLTSPKSLLVDLNFTPSGRSNKSKNNDSKPQKSNNAPMPSVLPNSAISAKDHIALSKLIQYLISVTFISRIDISKHLKSTILREIAVHYFSKSVVEETDSEIGPTYLYAMINITKVPELQTDHIAILTSLSNTQVMSTNPKPKYNTKKANWPLFQDILVSFDYSEVYNLLDIDKKVEKLSSWLVTAADAAIPKYCNKKRLNLKRLPKTWWDDDCELAKQTRKKARKHFQKHPSPTTHLEYKHAIESKKEYAESPKR</sequence>
<feature type="compositionally biased region" description="Polar residues" evidence="2">
    <location>
        <begin position="412"/>
        <end position="423"/>
    </location>
</feature>
<dbReference type="EMBL" id="JAVRJZ010000043">
    <property type="protein sequence ID" value="KAK2704018.1"/>
    <property type="molecule type" value="Genomic_DNA"/>
</dbReference>
<dbReference type="Proteomes" id="UP001187531">
    <property type="component" value="Unassembled WGS sequence"/>
</dbReference>
<protein>
    <recommendedName>
        <fullName evidence="3">CCHC-type domain-containing protein</fullName>
    </recommendedName>
</protein>
<dbReference type="GO" id="GO:0008270">
    <property type="term" value="F:zinc ion binding"/>
    <property type="evidence" value="ECO:0007669"/>
    <property type="project" value="UniProtKB-KW"/>
</dbReference>
<gene>
    <name evidence="4" type="ORF">QYM36_017652</name>
</gene>
<name>A0AA88H3M4_ARTSF</name>
<feature type="domain" description="CCHC-type" evidence="3">
    <location>
        <begin position="260"/>
        <end position="275"/>
    </location>
</feature>
<organism evidence="4 5">
    <name type="scientific">Artemia franciscana</name>
    <name type="common">Brine shrimp</name>
    <name type="synonym">Artemia sanfranciscana</name>
    <dbReference type="NCBI Taxonomy" id="6661"/>
    <lineage>
        <taxon>Eukaryota</taxon>
        <taxon>Metazoa</taxon>
        <taxon>Ecdysozoa</taxon>
        <taxon>Arthropoda</taxon>
        <taxon>Crustacea</taxon>
        <taxon>Branchiopoda</taxon>
        <taxon>Anostraca</taxon>
        <taxon>Artemiidae</taxon>
        <taxon>Artemia</taxon>
    </lineage>
</organism>
<reference evidence="4" key="1">
    <citation type="submission" date="2023-07" db="EMBL/GenBank/DDBJ databases">
        <title>Chromosome-level genome assembly of Artemia franciscana.</title>
        <authorList>
            <person name="Jo E."/>
        </authorList>
    </citation>
    <scope>NUCLEOTIDE SEQUENCE</scope>
    <source>
        <tissue evidence="4">Whole body</tissue>
    </source>
</reference>
<dbReference type="InterPro" id="IPR001878">
    <property type="entry name" value="Znf_CCHC"/>
</dbReference>
<evidence type="ECO:0000259" key="3">
    <source>
        <dbReference type="PROSITE" id="PS50158"/>
    </source>
</evidence>
<evidence type="ECO:0000313" key="4">
    <source>
        <dbReference type="EMBL" id="KAK2704018.1"/>
    </source>
</evidence>
<proteinExistence type="predicted"/>
<keyword evidence="1" id="KW-0479">Metal-binding</keyword>